<comment type="similarity">
    <text evidence="2">Belongs to the CDC50/LEM3 family.</text>
</comment>
<dbReference type="Pfam" id="PF03381">
    <property type="entry name" value="CDC50"/>
    <property type="match status" value="1"/>
</dbReference>
<dbReference type="EMBL" id="BLAL01000334">
    <property type="protein sequence ID" value="GET03752.1"/>
    <property type="molecule type" value="Genomic_DNA"/>
</dbReference>
<protein>
    <submittedName>
        <fullName evidence="7">Meiotically up-regulated gene 89 protein-like</fullName>
    </submittedName>
</protein>
<dbReference type="PANTHER" id="PTHR10926">
    <property type="entry name" value="CELL CYCLE CONTROL PROTEIN 50"/>
    <property type="match status" value="1"/>
</dbReference>
<accession>A0A8H3MG64</accession>
<gene>
    <name evidence="7" type="ORF">RCL2_003007800</name>
</gene>
<evidence type="ECO:0000256" key="5">
    <source>
        <dbReference type="ARBA" id="ARBA00023136"/>
    </source>
</evidence>
<reference evidence="7" key="1">
    <citation type="submission" date="2019-10" db="EMBL/GenBank/DDBJ databases">
        <title>Conservation and host-specific expression of non-tandemly repeated heterogenous ribosome RNA gene in arbuscular mycorrhizal fungi.</title>
        <authorList>
            <person name="Maeda T."/>
            <person name="Kobayashi Y."/>
            <person name="Nakagawa T."/>
            <person name="Ezawa T."/>
            <person name="Yamaguchi K."/>
            <person name="Bino T."/>
            <person name="Nishimoto Y."/>
            <person name="Shigenobu S."/>
            <person name="Kawaguchi M."/>
        </authorList>
    </citation>
    <scope>NUCLEOTIDE SEQUENCE</scope>
    <source>
        <strain evidence="7">HR1</strain>
    </source>
</reference>
<proteinExistence type="inferred from homology"/>
<dbReference type="OrthoDB" id="340608at2759"/>
<dbReference type="AlphaFoldDB" id="A0A8H3MG64"/>
<dbReference type="Proteomes" id="UP000615446">
    <property type="component" value="Unassembled WGS sequence"/>
</dbReference>
<dbReference type="GO" id="GO:0005886">
    <property type="term" value="C:plasma membrane"/>
    <property type="evidence" value="ECO:0007669"/>
    <property type="project" value="TreeGrafter"/>
</dbReference>
<evidence type="ECO:0000256" key="4">
    <source>
        <dbReference type="ARBA" id="ARBA00022989"/>
    </source>
</evidence>
<evidence type="ECO:0000313" key="7">
    <source>
        <dbReference type="EMBL" id="GET03752.1"/>
    </source>
</evidence>
<evidence type="ECO:0000256" key="1">
    <source>
        <dbReference type="ARBA" id="ARBA00004141"/>
    </source>
</evidence>
<dbReference type="InterPro" id="IPR005045">
    <property type="entry name" value="CDC50/LEM3_fam"/>
</dbReference>
<keyword evidence="3 6" id="KW-0812">Transmembrane</keyword>
<dbReference type="GO" id="GO:0005783">
    <property type="term" value="C:endoplasmic reticulum"/>
    <property type="evidence" value="ECO:0007669"/>
    <property type="project" value="TreeGrafter"/>
</dbReference>
<name>A0A8H3MG64_9GLOM</name>
<comment type="subcellular location">
    <subcellularLocation>
        <location evidence="1">Membrane</location>
        <topology evidence="1">Multi-pass membrane protein</topology>
    </subcellularLocation>
</comment>
<dbReference type="PANTHER" id="PTHR10926:SF0">
    <property type="entry name" value="CDC50, ISOFORM A"/>
    <property type="match status" value="1"/>
</dbReference>
<keyword evidence="5 6" id="KW-0472">Membrane</keyword>
<evidence type="ECO:0000256" key="3">
    <source>
        <dbReference type="ARBA" id="ARBA00022692"/>
    </source>
</evidence>
<evidence type="ECO:0000256" key="2">
    <source>
        <dbReference type="ARBA" id="ARBA00009457"/>
    </source>
</evidence>
<feature type="transmembrane region" description="Helical" evidence="6">
    <location>
        <begin position="389"/>
        <end position="410"/>
    </location>
</feature>
<sequence>MIKDKRHDMTLIVVGRSFPKYNFKRFFFSIFPRSVRDSHYSLSLLQMAPETKSRKPANTAFKQQRLKAWQPILTPKTVLPTFFIVGIIFAPLGGLLLYASNSVNEIQFDYTFCDAKPPAPDDPLGQVPKFVPVPTDSITSSFSDSDLNAQWARVVRNLPLDYDPTQTRKIWNCLIQFNLPVNLKPPVFMYYRLTNFYQNHRRYVKSFDANQLKGEAVSAAAIKAGNCKPMDVVDDKIIYPCGLIANSLFNDTFFAPILLNTPGSDALNETYEFSANGIAWPSDKEKYGKTKYTLDQIRPPLDWVERYPNGSYTEQFPPPDIAEDERFQVWMRTAGLPDFRKLWGKNEKDTMKTGQYQVEIQYLFPVTKYGGTKSLVISTVSFLGGKNSFLGWAYIVVGVVCVVLGCLFTLRHLYKPRKLGDHTYLSWNNNGQSSGSECTPIGFYKNHKENLISAPGPLTTTTQKTILDVVMRKAISAVPTEKTVNKQKTLNTKYSNYFIYYFLFS</sequence>
<keyword evidence="4 6" id="KW-1133">Transmembrane helix</keyword>
<dbReference type="GO" id="GO:0005794">
    <property type="term" value="C:Golgi apparatus"/>
    <property type="evidence" value="ECO:0007669"/>
    <property type="project" value="TreeGrafter"/>
</dbReference>
<feature type="transmembrane region" description="Helical" evidence="6">
    <location>
        <begin position="77"/>
        <end position="99"/>
    </location>
</feature>
<organism evidence="7 8">
    <name type="scientific">Rhizophagus clarus</name>
    <dbReference type="NCBI Taxonomy" id="94130"/>
    <lineage>
        <taxon>Eukaryota</taxon>
        <taxon>Fungi</taxon>
        <taxon>Fungi incertae sedis</taxon>
        <taxon>Mucoromycota</taxon>
        <taxon>Glomeromycotina</taxon>
        <taxon>Glomeromycetes</taxon>
        <taxon>Glomerales</taxon>
        <taxon>Glomeraceae</taxon>
        <taxon>Rhizophagus</taxon>
    </lineage>
</organism>
<evidence type="ECO:0000256" key="6">
    <source>
        <dbReference type="SAM" id="Phobius"/>
    </source>
</evidence>
<evidence type="ECO:0000313" key="8">
    <source>
        <dbReference type="Proteomes" id="UP000615446"/>
    </source>
</evidence>
<comment type="caution">
    <text evidence="7">The sequence shown here is derived from an EMBL/GenBank/DDBJ whole genome shotgun (WGS) entry which is preliminary data.</text>
</comment>